<gene>
    <name evidence="1" type="ORF">HMPREF3202_02032</name>
</gene>
<evidence type="ECO:0008006" key="3">
    <source>
        <dbReference type="Google" id="ProtNLM"/>
    </source>
</evidence>
<organism evidence="1 2">
    <name type="scientific">Prevotella bivia</name>
    <dbReference type="NCBI Taxonomy" id="28125"/>
    <lineage>
        <taxon>Bacteria</taxon>
        <taxon>Pseudomonadati</taxon>
        <taxon>Bacteroidota</taxon>
        <taxon>Bacteroidia</taxon>
        <taxon>Bacteroidales</taxon>
        <taxon>Prevotellaceae</taxon>
        <taxon>Prevotella</taxon>
    </lineage>
</organism>
<dbReference type="RefSeq" id="WP_004338278.1">
    <property type="nucleotide sequence ID" value="NZ_JBETXE010000003.1"/>
</dbReference>
<evidence type="ECO:0000313" key="1">
    <source>
        <dbReference type="EMBL" id="KXO15061.1"/>
    </source>
</evidence>
<dbReference type="GeneID" id="78531224"/>
<dbReference type="AlphaFoldDB" id="A0A137SRR0"/>
<accession>A0A137SRR0</accession>
<dbReference type="EMBL" id="LTAG01000117">
    <property type="protein sequence ID" value="KXO15061.1"/>
    <property type="molecule type" value="Genomic_DNA"/>
</dbReference>
<dbReference type="PATRIC" id="fig|28125.4.peg.2028"/>
<name>A0A137SRR0_9BACT</name>
<protein>
    <recommendedName>
        <fullName evidence="3">DUF2693 domain-containing protein</fullName>
    </recommendedName>
</protein>
<evidence type="ECO:0000313" key="2">
    <source>
        <dbReference type="Proteomes" id="UP000070093"/>
    </source>
</evidence>
<proteinExistence type="predicted"/>
<dbReference type="InterPro" id="IPR024401">
    <property type="entry name" value="WYL_prot"/>
</dbReference>
<dbReference type="eggNOG" id="ENOG5032EMM">
    <property type="taxonomic scope" value="Bacteria"/>
</dbReference>
<sequence length="240" mass="27407">MEKLFETLVWKLRRGIVSFVYRKKDGTERHACGTLYGIGHTIKGTSKHHQYNYTFAYYDVDCKGWRSFIIENLVEVGELRQSTIDEHHNICLALVVKLKEKMKKEGKTAFAYRKADGTIRYAHGILSDNIDVSGRYFVYFDTDKGEERKFRIDAFIGIGEPAELESSNHASFTNAEPSNEVGSGKAYNDFSSLDIKYILAKRGVAIEDTEKFMVIDLLPELNKEQLKDLICKAAERLATL</sequence>
<dbReference type="Pfam" id="PF10902">
    <property type="entry name" value="WYL_2"/>
    <property type="match status" value="2"/>
</dbReference>
<dbReference type="Proteomes" id="UP000070093">
    <property type="component" value="Unassembled WGS sequence"/>
</dbReference>
<comment type="caution">
    <text evidence="1">The sequence shown here is derived from an EMBL/GenBank/DDBJ whole genome shotgun (WGS) entry which is preliminary data.</text>
</comment>
<reference evidence="1 2" key="1">
    <citation type="submission" date="2016-02" db="EMBL/GenBank/DDBJ databases">
        <authorList>
            <person name="Wen L."/>
            <person name="He K."/>
            <person name="Yang H."/>
        </authorList>
    </citation>
    <scope>NUCLEOTIDE SEQUENCE [LARGE SCALE GENOMIC DNA]</scope>
    <source>
        <strain evidence="1 2">GED7880</strain>
    </source>
</reference>